<name>A0A1G2PPN6_9BACT</name>
<dbReference type="InterPro" id="IPR050469">
    <property type="entry name" value="Diguanylate_Cyclase"/>
</dbReference>
<dbReference type="GO" id="GO:0052621">
    <property type="term" value="F:diguanylate cyclase activity"/>
    <property type="evidence" value="ECO:0007669"/>
    <property type="project" value="TreeGrafter"/>
</dbReference>
<reference evidence="3 4" key="1">
    <citation type="journal article" date="2016" name="Nat. Commun.">
        <title>Thousands of microbial genomes shed light on interconnected biogeochemical processes in an aquifer system.</title>
        <authorList>
            <person name="Anantharaman K."/>
            <person name="Brown C.T."/>
            <person name="Hug L.A."/>
            <person name="Sharon I."/>
            <person name="Castelle C.J."/>
            <person name="Probst A.J."/>
            <person name="Thomas B.C."/>
            <person name="Singh A."/>
            <person name="Wilkins M.J."/>
            <person name="Karaoz U."/>
            <person name="Brodie E.L."/>
            <person name="Williams K.H."/>
            <person name="Hubbard S.S."/>
            <person name="Banfield J.F."/>
        </authorList>
    </citation>
    <scope>NUCLEOTIDE SEQUENCE [LARGE SCALE GENOMIC DNA]</scope>
</reference>
<dbReference type="PANTHER" id="PTHR45138:SF9">
    <property type="entry name" value="DIGUANYLATE CYCLASE DGCM-RELATED"/>
    <property type="match status" value="1"/>
</dbReference>
<accession>A0A1G2PPN6</accession>
<dbReference type="Pfam" id="PF00990">
    <property type="entry name" value="GGDEF"/>
    <property type="match status" value="1"/>
</dbReference>
<dbReference type="NCBIfam" id="TIGR00254">
    <property type="entry name" value="GGDEF"/>
    <property type="match status" value="1"/>
</dbReference>
<dbReference type="Gene3D" id="3.30.70.270">
    <property type="match status" value="1"/>
</dbReference>
<feature type="domain" description="GGDEF" evidence="2">
    <location>
        <begin position="84"/>
        <end position="221"/>
    </location>
</feature>
<dbReference type="InterPro" id="IPR029787">
    <property type="entry name" value="Nucleotide_cyclase"/>
</dbReference>
<evidence type="ECO:0000313" key="4">
    <source>
        <dbReference type="Proteomes" id="UP000178646"/>
    </source>
</evidence>
<dbReference type="EMBL" id="MHSU01000031">
    <property type="protein sequence ID" value="OHA49572.1"/>
    <property type="molecule type" value="Genomic_DNA"/>
</dbReference>
<dbReference type="InterPro" id="IPR043128">
    <property type="entry name" value="Rev_trsase/Diguanyl_cyclase"/>
</dbReference>
<proteinExistence type="predicted"/>
<dbReference type="CDD" id="cd01949">
    <property type="entry name" value="GGDEF"/>
    <property type="match status" value="1"/>
</dbReference>
<feature type="coiled-coil region" evidence="1">
    <location>
        <begin position="19"/>
        <end position="46"/>
    </location>
</feature>
<dbReference type="AlphaFoldDB" id="A0A1G2PPN6"/>
<dbReference type="SMART" id="SM00267">
    <property type="entry name" value="GGDEF"/>
    <property type="match status" value="1"/>
</dbReference>
<dbReference type="Proteomes" id="UP000178646">
    <property type="component" value="Unassembled WGS sequence"/>
</dbReference>
<organism evidence="3 4">
    <name type="scientific">Candidatus Terrybacteria bacterium RIFCSPHIGHO2_02_41_19</name>
    <dbReference type="NCBI Taxonomy" id="1802364"/>
    <lineage>
        <taxon>Bacteria</taxon>
        <taxon>Candidatus Terryibacteriota</taxon>
    </lineage>
</organism>
<evidence type="ECO:0000259" key="2">
    <source>
        <dbReference type="PROSITE" id="PS50887"/>
    </source>
</evidence>
<dbReference type="InterPro" id="IPR000160">
    <property type="entry name" value="GGDEF_dom"/>
</dbReference>
<dbReference type="PROSITE" id="PS50887">
    <property type="entry name" value="GGDEF"/>
    <property type="match status" value="1"/>
</dbReference>
<gene>
    <name evidence="3" type="ORF">A2W59_00645</name>
</gene>
<keyword evidence="1" id="KW-0175">Coiled coil</keyword>
<sequence length="236" mass="26967">MANNEKLDSGSFEDKKVQDSLLLEKINRLEEENKGLKEAIKNLMNDELTGLKRRAFFIEKSEQDLLSVISSEKQETENRKEGFKDISFLFCDIDYFKTVNDEYGHDFGDEILKEIALIIKKSVRGSDTVCRWGGEEMTVSLLGADENKAMEIAEELRKNVKDNMAVKYGTDPKYSGLKVSLSIGVSSFEPGVSFEELIKRADKAMYWAKGKGRNKAVKYSDFLEAEKTERQEQEKK</sequence>
<dbReference type="SUPFAM" id="SSF55073">
    <property type="entry name" value="Nucleotide cyclase"/>
    <property type="match status" value="1"/>
</dbReference>
<dbReference type="PANTHER" id="PTHR45138">
    <property type="entry name" value="REGULATORY COMPONENTS OF SENSORY TRANSDUCTION SYSTEM"/>
    <property type="match status" value="1"/>
</dbReference>
<protein>
    <recommendedName>
        <fullName evidence="2">GGDEF domain-containing protein</fullName>
    </recommendedName>
</protein>
<comment type="caution">
    <text evidence="3">The sequence shown here is derived from an EMBL/GenBank/DDBJ whole genome shotgun (WGS) entry which is preliminary data.</text>
</comment>
<evidence type="ECO:0000313" key="3">
    <source>
        <dbReference type="EMBL" id="OHA49572.1"/>
    </source>
</evidence>
<evidence type="ECO:0000256" key="1">
    <source>
        <dbReference type="SAM" id="Coils"/>
    </source>
</evidence>
<dbReference type="FunFam" id="3.30.70.270:FF:000001">
    <property type="entry name" value="Diguanylate cyclase domain protein"/>
    <property type="match status" value="1"/>
</dbReference>